<dbReference type="InterPro" id="IPR045340">
    <property type="entry name" value="DUF6533"/>
</dbReference>
<feature type="domain" description="DUF6533" evidence="2">
    <location>
        <begin position="2"/>
        <end position="41"/>
    </location>
</feature>
<keyword evidence="1" id="KW-1133">Transmembrane helix</keyword>
<evidence type="ECO:0000313" key="4">
    <source>
        <dbReference type="Proteomes" id="UP001175211"/>
    </source>
</evidence>
<name>A0AA39KIW6_ARMTA</name>
<feature type="transmembrane region" description="Helical" evidence="1">
    <location>
        <begin position="143"/>
        <end position="163"/>
    </location>
</feature>
<sequence length="275" mass="31701">MTVLLYDLILLLPTEIDYMWLPWPVHPLLLLFALNHYLPLVDMAFNINWLLHRTSAIQCGMYSFITGPLIAFGFFTSQIILMICTYVIWDRHRVVFWCFIGTGVCCLTPEVVSLVIELKVVQSAQSSNIPGCFIFFPSLPELFYVPVLISETIIASLTLFKGIQHLHRSSHPFVTELYASGMFFYVCLFLISLTNILVPMWTDAITPFLSYFQHILHSILSSRIMLLILRQKGTRRPAEELYMGDFELSECYTFDCARTRSDSEVQVELNIRLSC</sequence>
<feature type="transmembrane region" description="Helical" evidence="1">
    <location>
        <begin position="208"/>
        <end position="229"/>
    </location>
</feature>
<dbReference type="Proteomes" id="UP001175211">
    <property type="component" value="Unassembled WGS sequence"/>
</dbReference>
<feature type="transmembrane region" description="Helical" evidence="1">
    <location>
        <begin position="59"/>
        <end position="89"/>
    </location>
</feature>
<dbReference type="AlphaFoldDB" id="A0AA39KIW6"/>
<dbReference type="Pfam" id="PF20151">
    <property type="entry name" value="DUF6533"/>
    <property type="match status" value="1"/>
</dbReference>
<dbReference type="RefSeq" id="XP_060332279.1">
    <property type="nucleotide sequence ID" value="XM_060479105.1"/>
</dbReference>
<dbReference type="EMBL" id="JAUEPS010000013">
    <property type="protein sequence ID" value="KAK0460153.1"/>
    <property type="molecule type" value="Genomic_DNA"/>
</dbReference>
<keyword evidence="4" id="KW-1185">Reference proteome</keyword>
<accession>A0AA39KIW6</accession>
<proteinExistence type="predicted"/>
<comment type="caution">
    <text evidence="3">The sequence shown here is derived from an EMBL/GenBank/DDBJ whole genome shotgun (WGS) entry which is preliminary data.</text>
</comment>
<organism evidence="3 4">
    <name type="scientific">Armillaria tabescens</name>
    <name type="common">Ringless honey mushroom</name>
    <name type="synonym">Agaricus tabescens</name>
    <dbReference type="NCBI Taxonomy" id="1929756"/>
    <lineage>
        <taxon>Eukaryota</taxon>
        <taxon>Fungi</taxon>
        <taxon>Dikarya</taxon>
        <taxon>Basidiomycota</taxon>
        <taxon>Agaricomycotina</taxon>
        <taxon>Agaricomycetes</taxon>
        <taxon>Agaricomycetidae</taxon>
        <taxon>Agaricales</taxon>
        <taxon>Marasmiineae</taxon>
        <taxon>Physalacriaceae</taxon>
        <taxon>Desarmillaria</taxon>
    </lineage>
</organism>
<keyword evidence="1" id="KW-0472">Membrane</keyword>
<evidence type="ECO:0000259" key="2">
    <source>
        <dbReference type="Pfam" id="PF20151"/>
    </source>
</evidence>
<protein>
    <recommendedName>
        <fullName evidence="2">DUF6533 domain-containing protein</fullName>
    </recommendedName>
</protein>
<evidence type="ECO:0000256" key="1">
    <source>
        <dbReference type="SAM" id="Phobius"/>
    </source>
</evidence>
<gene>
    <name evidence="3" type="ORF">EV420DRAFT_1673206</name>
</gene>
<keyword evidence="1" id="KW-0812">Transmembrane</keyword>
<feature type="transmembrane region" description="Helical" evidence="1">
    <location>
        <begin position="183"/>
        <end position="202"/>
    </location>
</feature>
<dbReference type="GeneID" id="85362653"/>
<evidence type="ECO:0000313" key="3">
    <source>
        <dbReference type="EMBL" id="KAK0460153.1"/>
    </source>
</evidence>
<reference evidence="3" key="1">
    <citation type="submission" date="2023-06" db="EMBL/GenBank/DDBJ databases">
        <authorList>
            <consortium name="Lawrence Berkeley National Laboratory"/>
            <person name="Ahrendt S."/>
            <person name="Sahu N."/>
            <person name="Indic B."/>
            <person name="Wong-Bajracharya J."/>
            <person name="Merenyi Z."/>
            <person name="Ke H.-M."/>
            <person name="Monk M."/>
            <person name="Kocsube S."/>
            <person name="Drula E."/>
            <person name="Lipzen A."/>
            <person name="Balint B."/>
            <person name="Henrissat B."/>
            <person name="Andreopoulos B."/>
            <person name="Martin F.M."/>
            <person name="Harder C.B."/>
            <person name="Rigling D."/>
            <person name="Ford K.L."/>
            <person name="Foster G.D."/>
            <person name="Pangilinan J."/>
            <person name="Papanicolaou A."/>
            <person name="Barry K."/>
            <person name="LaButti K."/>
            <person name="Viragh M."/>
            <person name="Koriabine M."/>
            <person name="Yan M."/>
            <person name="Riley R."/>
            <person name="Champramary S."/>
            <person name="Plett K.L."/>
            <person name="Tsai I.J."/>
            <person name="Slot J."/>
            <person name="Sipos G."/>
            <person name="Plett J."/>
            <person name="Nagy L.G."/>
            <person name="Grigoriev I.V."/>
        </authorList>
    </citation>
    <scope>NUCLEOTIDE SEQUENCE</scope>
    <source>
        <strain evidence="3">CCBAS 213</strain>
    </source>
</reference>